<dbReference type="Gene3D" id="3.40.50.300">
    <property type="entry name" value="P-loop containing nucleotide triphosphate hydrolases"/>
    <property type="match status" value="1"/>
</dbReference>
<accession>W2UZS3</accession>
<dbReference type="NCBIfam" id="TIGR00436">
    <property type="entry name" value="era"/>
    <property type="match status" value="1"/>
</dbReference>
<evidence type="ECO:0000256" key="1">
    <source>
        <dbReference type="ARBA" id="ARBA00007921"/>
    </source>
</evidence>
<organism evidence="6 7">
    <name type="scientific">Candidatus Xenolissoclinum pacificiensis L6</name>
    <dbReference type="NCBI Taxonomy" id="1401685"/>
    <lineage>
        <taxon>Bacteria</taxon>
        <taxon>Pseudomonadati</taxon>
        <taxon>Pseudomonadota</taxon>
        <taxon>Alphaproteobacteria</taxon>
        <taxon>Rickettsiales</taxon>
        <taxon>Anaplasmataceae</taxon>
        <taxon>Candidatus Xenolissoclinum</taxon>
    </lineage>
</organism>
<dbReference type="Gene3D" id="3.30.300.20">
    <property type="match status" value="1"/>
</dbReference>
<dbReference type="STRING" id="1401685.P857_54"/>
<evidence type="ECO:0000256" key="2">
    <source>
        <dbReference type="ARBA" id="ARBA00020484"/>
    </source>
</evidence>
<comment type="similarity">
    <text evidence="1">Belongs to the TRAFAC class TrmE-Era-EngA-EngB-Septin-like GTPase superfamily. Era GTPase family.</text>
</comment>
<gene>
    <name evidence="6" type="primary">era</name>
    <name evidence="6" type="ORF">P857_54</name>
</gene>
<dbReference type="InterPro" id="IPR006073">
    <property type="entry name" value="GTP-bd"/>
</dbReference>
<evidence type="ECO:0000256" key="4">
    <source>
        <dbReference type="ARBA" id="ARBA00023134"/>
    </source>
</evidence>
<dbReference type="GO" id="GO:0043024">
    <property type="term" value="F:ribosomal small subunit binding"/>
    <property type="evidence" value="ECO:0007669"/>
    <property type="project" value="TreeGrafter"/>
</dbReference>
<feature type="domain" description="G" evidence="5">
    <location>
        <begin position="8"/>
        <end position="125"/>
    </location>
</feature>
<dbReference type="InterPro" id="IPR030388">
    <property type="entry name" value="G_ERA_dom"/>
</dbReference>
<dbReference type="GO" id="GO:0019843">
    <property type="term" value="F:rRNA binding"/>
    <property type="evidence" value="ECO:0007669"/>
    <property type="project" value="TreeGrafter"/>
</dbReference>
<evidence type="ECO:0000259" key="5">
    <source>
        <dbReference type="Pfam" id="PF01926"/>
    </source>
</evidence>
<dbReference type="Pfam" id="PF01926">
    <property type="entry name" value="MMR_HSR1"/>
    <property type="match status" value="1"/>
</dbReference>
<dbReference type="PANTHER" id="PTHR42698:SF1">
    <property type="entry name" value="GTPASE ERA, MITOCHONDRIAL"/>
    <property type="match status" value="1"/>
</dbReference>
<evidence type="ECO:0000313" key="7">
    <source>
        <dbReference type="Proteomes" id="UP000018951"/>
    </source>
</evidence>
<protein>
    <recommendedName>
        <fullName evidence="2">GTPase Era</fullName>
    </recommendedName>
</protein>
<dbReference type="InterPro" id="IPR009019">
    <property type="entry name" value="KH_sf_prok-type"/>
</dbReference>
<dbReference type="InterPro" id="IPR005225">
    <property type="entry name" value="Small_GTP-bd"/>
</dbReference>
<dbReference type="CDD" id="cd04163">
    <property type="entry name" value="Era"/>
    <property type="match status" value="1"/>
</dbReference>
<keyword evidence="7" id="KW-1185">Reference proteome</keyword>
<dbReference type="GO" id="GO:0000028">
    <property type="term" value="P:ribosomal small subunit assembly"/>
    <property type="evidence" value="ECO:0007669"/>
    <property type="project" value="TreeGrafter"/>
</dbReference>
<dbReference type="InterPro" id="IPR027417">
    <property type="entry name" value="P-loop_NTPase"/>
</dbReference>
<comment type="caution">
    <text evidence="6">The sequence shown here is derived from an EMBL/GenBank/DDBJ whole genome shotgun (WGS) entry which is preliminary data.</text>
</comment>
<evidence type="ECO:0000256" key="3">
    <source>
        <dbReference type="ARBA" id="ARBA00022741"/>
    </source>
</evidence>
<dbReference type="PANTHER" id="PTHR42698">
    <property type="entry name" value="GTPASE ERA"/>
    <property type="match status" value="1"/>
</dbReference>
<reference evidence="6 7" key="1">
    <citation type="journal article" date="2013" name="PLoS ONE">
        <title>Bacterial endosymbiosis in a chordate host: long-term co-evolution and conservation of secondary metabolism.</title>
        <authorList>
            <person name="Kwan J.C."/>
            <person name="Schmidt E.W."/>
        </authorList>
    </citation>
    <scope>NUCLEOTIDE SEQUENCE [LARGE SCALE GENOMIC DNA]</scope>
    <source>
        <strain evidence="7">L6</strain>
    </source>
</reference>
<dbReference type="GO" id="GO:0005525">
    <property type="term" value="F:GTP binding"/>
    <property type="evidence" value="ECO:0007669"/>
    <property type="project" value="UniProtKB-KW"/>
</dbReference>
<dbReference type="InterPro" id="IPR005662">
    <property type="entry name" value="GTPase_Era-like"/>
</dbReference>
<sequence length="298" mass="34803">MKRSLVCTIIGCTNAGKSTLMNGIMGRSLSAVSHKVQTTVITICTFKIIADTELIFYDTPGVFNPKTLIEKRIYKNFMNTFYNNESCYNDNLFLFLIDANKGITSNVIRTISMFDKHRVILVLNKVDLVKNKTDLLALSAELFNLYPFQQICMISARRQKDIMNLEDLLVSYSYPIQNWRHTEFKTEYLLSEITREQILRFYHKEIPYKLLVETTDYSNINNITKVSQTIHIYNSNHKKIILGKNNHRFSMLRTKVQQLIQKKFIKNGNVEVLLDLTCKVGKNFEFDLNRLLSNDYYI</sequence>
<proteinExistence type="inferred from homology"/>
<dbReference type="InterPro" id="IPR015946">
    <property type="entry name" value="KH_dom-like_a/b"/>
</dbReference>
<keyword evidence="3" id="KW-0547">Nucleotide-binding</keyword>
<dbReference type="SUPFAM" id="SSF52540">
    <property type="entry name" value="P-loop containing nucleoside triphosphate hydrolases"/>
    <property type="match status" value="1"/>
</dbReference>
<dbReference type="EMBL" id="AXCJ01000004">
    <property type="protein sequence ID" value="ETO91484.1"/>
    <property type="molecule type" value="Genomic_DNA"/>
</dbReference>
<evidence type="ECO:0000313" key="6">
    <source>
        <dbReference type="EMBL" id="ETO91484.1"/>
    </source>
</evidence>
<dbReference type="CDD" id="cd22534">
    <property type="entry name" value="KH-II_Era"/>
    <property type="match status" value="1"/>
</dbReference>
<name>W2UZS3_9RICK</name>
<keyword evidence="4" id="KW-0342">GTP-binding</keyword>
<dbReference type="Proteomes" id="UP000018951">
    <property type="component" value="Unassembled WGS sequence"/>
</dbReference>
<dbReference type="SUPFAM" id="SSF54814">
    <property type="entry name" value="Prokaryotic type KH domain (KH-domain type II)"/>
    <property type="match status" value="1"/>
</dbReference>
<dbReference type="AlphaFoldDB" id="W2UZS3"/>
<dbReference type="NCBIfam" id="TIGR00231">
    <property type="entry name" value="small_GTP"/>
    <property type="match status" value="1"/>
</dbReference>